<evidence type="ECO:0000256" key="2">
    <source>
        <dbReference type="SAM" id="Phobius"/>
    </source>
</evidence>
<feature type="compositionally biased region" description="Basic and acidic residues" evidence="1">
    <location>
        <begin position="432"/>
        <end position="445"/>
    </location>
</feature>
<evidence type="ECO:0000256" key="1">
    <source>
        <dbReference type="SAM" id="MobiDB-lite"/>
    </source>
</evidence>
<organism evidence="3 4">
    <name type="scientific">Aetokthonos hydrillicola Thurmond2011</name>
    <dbReference type="NCBI Taxonomy" id="2712845"/>
    <lineage>
        <taxon>Bacteria</taxon>
        <taxon>Bacillati</taxon>
        <taxon>Cyanobacteriota</taxon>
        <taxon>Cyanophyceae</taxon>
        <taxon>Nostocales</taxon>
        <taxon>Hapalosiphonaceae</taxon>
        <taxon>Aetokthonos</taxon>
    </lineage>
</organism>
<dbReference type="Proteomes" id="UP000667802">
    <property type="component" value="Unassembled WGS sequence"/>
</dbReference>
<gene>
    <name evidence="3" type="ORF">G7B40_000185</name>
</gene>
<dbReference type="EMBL" id="JAALHA020000001">
    <property type="protein sequence ID" value="MDR9893003.1"/>
    <property type="molecule type" value="Genomic_DNA"/>
</dbReference>
<keyword evidence="2" id="KW-1133">Transmembrane helix</keyword>
<feature type="region of interest" description="Disordered" evidence="1">
    <location>
        <begin position="424"/>
        <end position="445"/>
    </location>
</feature>
<dbReference type="RefSeq" id="WP_208340273.1">
    <property type="nucleotide sequence ID" value="NZ_CAWQFN010000640.1"/>
</dbReference>
<evidence type="ECO:0000313" key="4">
    <source>
        <dbReference type="Proteomes" id="UP000667802"/>
    </source>
</evidence>
<comment type="caution">
    <text evidence="3">The sequence shown here is derived from an EMBL/GenBank/DDBJ whole genome shotgun (WGS) entry which is preliminary data.</text>
</comment>
<name>A0AAP5I0L6_9CYAN</name>
<accession>A0AAP5I0L6</accession>
<sequence>MIQSQGIRNPSLTLYAFHLRTDISQGPEQTTAEASQLWEQLGSLGQTLHIHELQNLRQKLICYENGQYQPTAEDKLYPKQLTLLQPGSEGIDFQLHNQGQLELKGFLCPFRLHDTYAIDLTLFYEDTIDLVQLHQFNPQGILLPEKLGASLGQTLLLYAEPLESLDDYQVLADTCMAQLFPQMTLPELVATGSLLGNPVFEYDNLEIFPTEQYHILVWFKCKNVDQDNIDAVSQLLLYLFSYRHKILYAYHQSRWCDRQAKQIYSTLERYVNNFEAICKTPDRLQQFKKLLNELPQLALKYARYLRDLQDHETTITINTENYISQLEKLGTPPGNDLAFLQQFLDRANNKFKRQIQADRSYLEPGREFSDQLINTIRGFAAIEQIESDRQFQKELQNREAQFQKALAQQQRQWEQSLANEHQHFQTSLAQQEQERQDKLRQQDEDSQKRGSNLQLAVAFFGVGFAVSGISSQVNSKPLETILGKSQSDQLEPNSTWLSSTIALNIVDIFIHILIGIFFGSIAFILVKIYQVCQNHTSRH</sequence>
<protein>
    <submittedName>
        <fullName evidence="3">Uncharacterized protein</fullName>
    </submittedName>
</protein>
<keyword evidence="4" id="KW-1185">Reference proteome</keyword>
<proteinExistence type="predicted"/>
<evidence type="ECO:0000313" key="3">
    <source>
        <dbReference type="EMBL" id="MDR9893003.1"/>
    </source>
</evidence>
<dbReference type="AlphaFoldDB" id="A0AAP5I0L6"/>
<keyword evidence="2" id="KW-0812">Transmembrane</keyword>
<feature type="transmembrane region" description="Helical" evidence="2">
    <location>
        <begin position="508"/>
        <end position="529"/>
    </location>
</feature>
<keyword evidence="2" id="KW-0472">Membrane</keyword>
<reference evidence="4" key="1">
    <citation type="journal article" date="2021" name="Science">
        <title>Hunting the eagle killer: A cyanobacterial neurotoxin causes vacuolar myelinopathy.</title>
        <authorList>
            <person name="Breinlinger S."/>
            <person name="Phillips T.J."/>
            <person name="Haram B.N."/>
            <person name="Mares J."/>
            <person name="Martinez Yerena J.A."/>
            <person name="Hrouzek P."/>
            <person name="Sobotka R."/>
            <person name="Henderson W.M."/>
            <person name="Schmieder P."/>
            <person name="Williams S.M."/>
            <person name="Lauderdale J.D."/>
            <person name="Wilde H.D."/>
            <person name="Gerrin W."/>
            <person name="Kust A."/>
            <person name="Washington J.W."/>
            <person name="Wagner C."/>
            <person name="Geier B."/>
            <person name="Liebeke M."/>
            <person name="Enke H."/>
            <person name="Niedermeyer T.H.J."/>
            <person name="Wilde S.B."/>
        </authorList>
    </citation>
    <scope>NUCLEOTIDE SEQUENCE [LARGE SCALE GENOMIC DNA]</scope>
    <source>
        <strain evidence="4">Thurmond2011</strain>
    </source>
</reference>